<dbReference type="CDD" id="cd00229">
    <property type="entry name" value="SGNH_hydrolase"/>
    <property type="match status" value="1"/>
</dbReference>
<evidence type="ECO:0000313" key="3">
    <source>
        <dbReference type="EMBL" id="OCB87292.1"/>
    </source>
</evidence>
<keyword evidence="2" id="KW-0812">Transmembrane</keyword>
<feature type="region of interest" description="Disordered" evidence="1">
    <location>
        <begin position="1"/>
        <end position="26"/>
    </location>
</feature>
<dbReference type="PANTHER" id="PTHR34407">
    <property type="entry name" value="EXPRESSED PROTEIN"/>
    <property type="match status" value="1"/>
</dbReference>
<keyword evidence="2" id="KW-1133">Transmembrane helix</keyword>
<feature type="transmembrane region" description="Helical" evidence="2">
    <location>
        <begin position="47"/>
        <end position="65"/>
    </location>
</feature>
<dbReference type="PANTHER" id="PTHR34407:SF1">
    <property type="entry name" value="SGNH HYDROLASE-TYPE ESTERASE DOMAIN-CONTAINING PROTEIN"/>
    <property type="match status" value="1"/>
</dbReference>
<gene>
    <name evidence="3" type="ORF">A7U60_g5621</name>
</gene>
<comment type="caution">
    <text evidence="3">The sequence shown here is derived from an EMBL/GenBank/DDBJ whole genome shotgun (WGS) entry which is preliminary data.</text>
</comment>
<keyword evidence="4" id="KW-1185">Reference proteome</keyword>
<organism evidence="3 4">
    <name type="scientific">Sanghuangporus baumii</name>
    <name type="common">Phellinus baumii</name>
    <dbReference type="NCBI Taxonomy" id="108892"/>
    <lineage>
        <taxon>Eukaryota</taxon>
        <taxon>Fungi</taxon>
        <taxon>Dikarya</taxon>
        <taxon>Basidiomycota</taxon>
        <taxon>Agaricomycotina</taxon>
        <taxon>Agaricomycetes</taxon>
        <taxon>Hymenochaetales</taxon>
        <taxon>Hymenochaetaceae</taxon>
        <taxon>Sanghuangporus</taxon>
    </lineage>
</organism>
<keyword evidence="2" id="KW-0472">Membrane</keyword>
<sequence length="560" mass="60922">MQRRTGKGSAHISPPRAGGRALTDSTDMDLEKTSRLNQKTFGVTNRIWIILALFVFIVALTRLILPADPSLPRHGYTDTSRLTPKNYMNNTDTDPNPFEFCPLFGPGDEVGAKHGIHALSKSRIHLGSGARVQRVIHKALSGLPVTISVLGGSVSSCHGAGDDPIAPRCYPSRFFHWWNEVFPHPASELTNGAQRRTNSAYFSFCNAHHLPDDTDLVILEFDSDDPLDDAWIAHYELLVRSILVRPDQPAVVILGHFSPQVIDTYGFHGPEVIHDVVAQFYDVPHISIKPVLFPSYIAKPDTIKPYYADPVLANPLGHELLADVLIHYFQSQICSAWAVATGRAFDVASPLLTEPAQPDSPLMDKHGLFGGLGNRLADGAGGIDSVVKHNLHLRVPLGRVAARPGEQQRSAAEEVAPYCVSANDLINPLPPSLFTGSGWSSVHPPPGSAAVTAYDHYWSSAQPTSRLRVPIQAGAGDVAVYYLKEALSEDDPGSAVQCWVDDNTRGAVLLTNGGNYHEATPLVTVIDHYVTRGSHFVECQLMGEEGQTVTPFRLLGIFAS</sequence>
<protein>
    <submittedName>
        <fullName evidence="3">Cap64 protein</fullName>
    </submittedName>
</protein>
<dbReference type="EMBL" id="LNZH02000193">
    <property type="protein sequence ID" value="OCB87292.1"/>
    <property type="molecule type" value="Genomic_DNA"/>
</dbReference>
<dbReference type="Proteomes" id="UP000757232">
    <property type="component" value="Unassembled WGS sequence"/>
</dbReference>
<dbReference type="SUPFAM" id="SSF52266">
    <property type="entry name" value="SGNH hydrolase"/>
    <property type="match status" value="1"/>
</dbReference>
<evidence type="ECO:0000256" key="1">
    <source>
        <dbReference type="SAM" id="MobiDB-lite"/>
    </source>
</evidence>
<evidence type="ECO:0000313" key="4">
    <source>
        <dbReference type="Proteomes" id="UP000757232"/>
    </source>
</evidence>
<evidence type="ECO:0000256" key="2">
    <source>
        <dbReference type="SAM" id="Phobius"/>
    </source>
</evidence>
<proteinExistence type="predicted"/>
<dbReference type="OrthoDB" id="544608at2759"/>
<dbReference type="AlphaFoldDB" id="A0A9Q5HX04"/>
<reference evidence="3" key="1">
    <citation type="submission" date="2016-06" db="EMBL/GenBank/DDBJ databases">
        <title>Draft Genome sequence of the fungus Inonotus baumii.</title>
        <authorList>
            <person name="Zhu H."/>
            <person name="Lin W."/>
        </authorList>
    </citation>
    <scope>NUCLEOTIDE SEQUENCE</scope>
    <source>
        <strain evidence="3">821</strain>
    </source>
</reference>
<name>A0A9Q5HX04_SANBA</name>
<accession>A0A9Q5HX04</accession>